<organism evidence="2 3">
    <name type="scientific">Kwoniella heveanensis BCC8398</name>
    <dbReference type="NCBI Taxonomy" id="1296120"/>
    <lineage>
        <taxon>Eukaryota</taxon>
        <taxon>Fungi</taxon>
        <taxon>Dikarya</taxon>
        <taxon>Basidiomycota</taxon>
        <taxon>Agaricomycotina</taxon>
        <taxon>Tremellomycetes</taxon>
        <taxon>Tremellales</taxon>
        <taxon>Cryptococcaceae</taxon>
        <taxon>Kwoniella</taxon>
    </lineage>
</organism>
<feature type="compositionally biased region" description="Basic and acidic residues" evidence="1">
    <location>
        <begin position="669"/>
        <end position="681"/>
    </location>
</feature>
<feature type="region of interest" description="Disordered" evidence="1">
    <location>
        <begin position="917"/>
        <end position="946"/>
    </location>
</feature>
<feature type="compositionally biased region" description="Polar residues" evidence="1">
    <location>
        <begin position="655"/>
        <end position="665"/>
    </location>
</feature>
<dbReference type="OrthoDB" id="2565217at2759"/>
<reference evidence="2 3" key="1">
    <citation type="submission" date="2013-07" db="EMBL/GenBank/DDBJ databases">
        <title>The Genome Sequence of Cryptococcus heveanensis BCC8398.</title>
        <authorList>
            <consortium name="The Broad Institute Genome Sequencing Platform"/>
            <person name="Cuomo C."/>
            <person name="Litvintseva A."/>
            <person name="Chen Y."/>
            <person name="Heitman J."/>
            <person name="Sun S."/>
            <person name="Springer D."/>
            <person name="Dromer F."/>
            <person name="Young S.K."/>
            <person name="Zeng Q."/>
            <person name="Gargeya S."/>
            <person name="Fitzgerald M."/>
            <person name="Abouelleil A."/>
            <person name="Alvarado L."/>
            <person name="Berlin A.M."/>
            <person name="Chapman S.B."/>
            <person name="Dewar J."/>
            <person name="Goldberg J."/>
            <person name="Griggs A."/>
            <person name="Gujja S."/>
            <person name="Hansen M."/>
            <person name="Howarth C."/>
            <person name="Imamovic A."/>
            <person name="Larimer J."/>
            <person name="McCowan C."/>
            <person name="Murphy C."/>
            <person name="Pearson M."/>
            <person name="Priest M."/>
            <person name="Roberts A."/>
            <person name="Saif S."/>
            <person name="Shea T."/>
            <person name="Sykes S."/>
            <person name="Wortman J."/>
            <person name="Nusbaum C."/>
            <person name="Birren B."/>
        </authorList>
    </citation>
    <scope>NUCLEOTIDE SEQUENCE [LARGE SCALE GENOMIC DNA]</scope>
    <source>
        <strain evidence="2 3">BCC8398</strain>
    </source>
</reference>
<feature type="compositionally biased region" description="Low complexity" evidence="1">
    <location>
        <begin position="641"/>
        <end position="654"/>
    </location>
</feature>
<name>A0A1B9GU84_9TREE</name>
<evidence type="ECO:0000313" key="3">
    <source>
        <dbReference type="Proteomes" id="UP000092666"/>
    </source>
</evidence>
<dbReference type="EMBL" id="KV700124">
    <property type="protein sequence ID" value="OCF34600.1"/>
    <property type="molecule type" value="Genomic_DNA"/>
</dbReference>
<feature type="compositionally biased region" description="Low complexity" evidence="1">
    <location>
        <begin position="225"/>
        <end position="239"/>
    </location>
</feature>
<feature type="region of interest" description="Disordered" evidence="1">
    <location>
        <begin position="153"/>
        <end position="428"/>
    </location>
</feature>
<evidence type="ECO:0000313" key="2">
    <source>
        <dbReference type="EMBL" id="OCF34600.1"/>
    </source>
</evidence>
<feature type="compositionally biased region" description="Basic and acidic residues" evidence="1">
    <location>
        <begin position="928"/>
        <end position="946"/>
    </location>
</feature>
<keyword evidence="3" id="KW-1185">Reference proteome</keyword>
<feature type="compositionally biased region" description="Basic and acidic residues" evidence="1">
    <location>
        <begin position="252"/>
        <end position="313"/>
    </location>
</feature>
<feature type="compositionally biased region" description="Polar residues" evidence="1">
    <location>
        <begin position="842"/>
        <end position="853"/>
    </location>
</feature>
<dbReference type="STRING" id="1296120.A0A1B9GU84"/>
<feature type="region of interest" description="Disordered" evidence="1">
    <location>
        <begin position="761"/>
        <end position="785"/>
    </location>
</feature>
<feature type="region of interest" description="Disordered" evidence="1">
    <location>
        <begin position="472"/>
        <end position="582"/>
    </location>
</feature>
<feature type="compositionally biased region" description="Low complexity" evidence="1">
    <location>
        <begin position="370"/>
        <end position="383"/>
    </location>
</feature>
<reference evidence="3" key="2">
    <citation type="submission" date="2013-12" db="EMBL/GenBank/DDBJ databases">
        <title>Evolution of pathogenesis and genome organization in the Tremellales.</title>
        <authorList>
            <person name="Cuomo C."/>
            <person name="Litvintseva A."/>
            <person name="Heitman J."/>
            <person name="Chen Y."/>
            <person name="Sun S."/>
            <person name="Springer D."/>
            <person name="Dromer F."/>
            <person name="Young S."/>
            <person name="Zeng Q."/>
            <person name="Chapman S."/>
            <person name="Gujja S."/>
            <person name="Saif S."/>
            <person name="Birren B."/>
        </authorList>
    </citation>
    <scope>NUCLEOTIDE SEQUENCE [LARGE SCALE GENOMIC DNA]</scope>
    <source>
        <strain evidence="3">BCC8398</strain>
    </source>
</reference>
<dbReference type="AlphaFoldDB" id="A0A1B9GU84"/>
<feature type="compositionally biased region" description="Basic and acidic residues" evidence="1">
    <location>
        <begin position="326"/>
        <end position="368"/>
    </location>
</feature>
<feature type="compositionally biased region" description="Basic residues" evidence="1">
    <location>
        <begin position="413"/>
        <end position="428"/>
    </location>
</feature>
<feature type="compositionally biased region" description="Polar residues" evidence="1">
    <location>
        <begin position="688"/>
        <end position="708"/>
    </location>
</feature>
<sequence length="946" mass="103782">MHLPFFLQPLLLVSYYYDRLIQKLTGWLQRSNEQLFGPLEQAVAAIVIVGLAMQAPPTLWAPPPPPVIAPVIINGTAQPSPPSEQLTSPVPPSKALPLDGPQGVFDLPASAKIDPINIVIVLLVLNLIGMLIPEELRKRFKESWDLFWPPWQDRSAPSSTLSSHEPRVRIEEPRPSDIEKKSESEIARETKKVVEEAVKGSSKDSRGPDNKMRETKSSSAPSYNSKGSAEANPSSSSASRIVEKPSSSSSARDGEGRPTMDKSATRSEKLSSSKTEEEAADGRENNREFTRDKETDKNKDKALITKTESEHSRSSKSSASSSDASEAAKSKGKARMEGERRNKIERTARTESEKAREAKKYAESEPKLKSAMTVASSKSASSDSESKSGSKTDTDAAPDDALMAGDYRPLKSALKKSKKKPRQHKNIHHNYFMTMRGWRPALIPFPHGFHPKPHYPRNTLWWDNVPRNADHIMAPPPIAKEPEKNDDVDGDEGKDIAKDKKRDEGRKNGTSKGVKDQSEDMDKSKPSAKDTTDKDKEREEAKLKAEAEAKAKAKKEAEAKAAASSSRSSSSSAPAPPPQSVPASLKVQKATYMSQALLSIVLFYVNPQLGLLLLTFFVWQFINTHNEAATKLLSLKSSASGSRQVSMPSSTSSSQDGVKSLSSVPFTPDEAKKSTESRTSRPDISLISRATASDARQSTKEGNASTADLGQKVAELEKVIRNLKSTSELTPELQDKLQSAMIKRKQLVAEMSVTGKSSITASSPLKESADGFKKPKVSASELEKKAKEMDDYVRKMRAIDALTDEQKAKLTKADERRRALWKDLRSLQSGGENASAVDKAITSGQDSPPQNLSAVDVKRDRTLSDQTSQLRQQLKEVEMYVMKYRKIKDPTDEQKEKLVRAESKRRALKKELLSLSDQSGVGGSGLSAKDKDGIAKAGRAVKECNE</sequence>
<dbReference type="Proteomes" id="UP000092666">
    <property type="component" value="Unassembled WGS sequence"/>
</dbReference>
<feature type="compositionally biased region" description="Basic and acidic residues" evidence="1">
    <location>
        <begin position="384"/>
        <end position="394"/>
    </location>
</feature>
<evidence type="ECO:0000256" key="1">
    <source>
        <dbReference type="SAM" id="MobiDB-lite"/>
    </source>
</evidence>
<feature type="compositionally biased region" description="Basic and acidic residues" evidence="1">
    <location>
        <begin position="164"/>
        <end position="216"/>
    </location>
</feature>
<gene>
    <name evidence="2" type="ORF">I316_03641</name>
</gene>
<feature type="compositionally biased region" description="Low complexity" evidence="1">
    <location>
        <begin position="315"/>
        <end position="325"/>
    </location>
</feature>
<feature type="region of interest" description="Disordered" evidence="1">
    <location>
        <begin position="641"/>
        <end position="709"/>
    </location>
</feature>
<feature type="region of interest" description="Disordered" evidence="1">
    <location>
        <begin position="828"/>
        <end position="871"/>
    </location>
</feature>
<proteinExistence type="predicted"/>
<accession>A0A1B9GU84</accession>
<protein>
    <submittedName>
        <fullName evidence="2">Uncharacterized protein</fullName>
    </submittedName>
</protein>
<feature type="compositionally biased region" description="Low complexity" evidence="1">
    <location>
        <begin position="560"/>
        <end position="573"/>
    </location>
</feature>
<feature type="compositionally biased region" description="Basic and acidic residues" evidence="1">
    <location>
        <begin position="480"/>
        <end position="559"/>
    </location>
</feature>